<evidence type="ECO:0000313" key="3">
    <source>
        <dbReference type="Proteomes" id="UP000193411"/>
    </source>
</evidence>
<comment type="caution">
    <text evidence="2">The sequence shown here is derived from an EMBL/GenBank/DDBJ whole genome shotgun (WGS) entry which is preliminary data.</text>
</comment>
<organism evidence="2 3">
    <name type="scientific">Catenaria anguillulae PL171</name>
    <dbReference type="NCBI Taxonomy" id="765915"/>
    <lineage>
        <taxon>Eukaryota</taxon>
        <taxon>Fungi</taxon>
        <taxon>Fungi incertae sedis</taxon>
        <taxon>Blastocladiomycota</taxon>
        <taxon>Blastocladiomycetes</taxon>
        <taxon>Blastocladiales</taxon>
        <taxon>Catenariaceae</taxon>
        <taxon>Catenaria</taxon>
    </lineage>
</organism>
<dbReference type="EMBL" id="MCFL01000034">
    <property type="protein sequence ID" value="ORZ33631.1"/>
    <property type="molecule type" value="Genomic_DNA"/>
</dbReference>
<reference evidence="2 3" key="1">
    <citation type="submission" date="2016-07" db="EMBL/GenBank/DDBJ databases">
        <title>Pervasive Adenine N6-methylation of Active Genes in Fungi.</title>
        <authorList>
            <consortium name="DOE Joint Genome Institute"/>
            <person name="Mondo S.J."/>
            <person name="Dannebaum R.O."/>
            <person name="Kuo R.C."/>
            <person name="Labutti K."/>
            <person name="Haridas S."/>
            <person name="Kuo A."/>
            <person name="Salamov A."/>
            <person name="Ahrendt S.R."/>
            <person name="Lipzen A."/>
            <person name="Sullivan W."/>
            <person name="Andreopoulos W.B."/>
            <person name="Clum A."/>
            <person name="Lindquist E."/>
            <person name="Daum C."/>
            <person name="Ramamoorthy G.K."/>
            <person name="Gryganskyi A."/>
            <person name="Culley D."/>
            <person name="Magnuson J.K."/>
            <person name="James T.Y."/>
            <person name="O'Malley M.A."/>
            <person name="Stajich J.E."/>
            <person name="Spatafora J.W."/>
            <person name="Visel A."/>
            <person name="Grigoriev I.V."/>
        </authorList>
    </citation>
    <scope>NUCLEOTIDE SEQUENCE [LARGE SCALE GENOMIC DNA]</scope>
    <source>
        <strain evidence="2 3">PL171</strain>
    </source>
</reference>
<gene>
    <name evidence="2" type="ORF">BCR44DRAFT_1437847</name>
</gene>
<feature type="compositionally biased region" description="Polar residues" evidence="1">
    <location>
        <begin position="70"/>
        <end position="86"/>
    </location>
</feature>
<feature type="compositionally biased region" description="Low complexity" evidence="1">
    <location>
        <begin position="114"/>
        <end position="131"/>
    </location>
</feature>
<name>A0A1Y2HID4_9FUNG</name>
<feature type="compositionally biased region" description="Polar residues" evidence="1">
    <location>
        <begin position="39"/>
        <end position="61"/>
    </location>
</feature>
<feature type="compositionally biased region" description="Polar residues" evidence="1">
    <location>
        <begin position="290"/>
        <end position="304"/>
    </location>
</feature>
<evidence type="ECO:0000313" key="2">
    <source>
        <dbReference type="EMBL" id="ORZ33631.1"/>
    </source>
</evidence>
<feature type="region of interest" description="Disordered" evidence="1">
    <location>
        <begin position="258"/>
        <end position="325"/>
    </location>
</feature>
<dbReference type="AlphaFoldDB" id="A0A1Y2HID4"/>
<accession>A0A1Y2HID4</accession>
<dbReference type="Proteomes" id="UP000193411">
    <property type="component" value="Unassembled WGS sequence"/>
</dbReference>
<feature type="region of interest" description="Disordered" evidence="1">
    <location>
        <begin position="198"/>
        <end position="237"/>
    </location>
</feature>
<feature type="region of interest" description="Disordered" evidence="1">
    <location>
        <begin position="345"/>
        <end position="388"/>
    </location>
</feature>
<sequence>MSSTTNPQPRTGIPRPKVAPPPNPSASSTGRRPIGNPRTGLQPSQSEPAANRASDLSSIMSGLSLAHSRPPSSSQTEPSTKLSSTVRHLAPTSNSTTARSRSADDDDDDDIQILPSSTPSRPLSSSSQHSLAETKAALRALNSLVSSFTGPLSMAQVDAIQAILYPPTRPTEAPSLSDDVLSDLAHITAFPGTRLARAAESGSGHNGDDDDNEPFADDVLGGDLTKARPVKPPGELLVKNAPSRSVAHRALAMKLAEHRKRKEEERNGVNGSEQVLAPGTPAAAIKSETPLRSSRVDVSSTPATTPGHGSVPSTAVKPPAIVKREPVDTLDRVLLEVSAKTKAATGGSSKVLGLGTASRLGGVGLSGTAQTQGQGKRRLVKPVQPPTL</sequence>
<feature type="region of interest" description="Disordered" evidence="1">
    <location>
        <begin position="1"/>
        <end position="132"/>
    </location>
</feature>
<protein>
    <submittedName>
        <fullName evidence="2">Uncharacterized protein</fullName>
    </submittedName>
</protein>
<proteinExistence type="predicted"/>
<keyword evidence="3" id="KW-1185">Reference proteome</keyword>
<evidence type="ECO:0000256" key="1">
    <source>
        <dbReference type="SAM" id="MobiDB-lite"/>
    </source>
</evidence>